<proteinExistence type="predicted"/>
<accession>A8S490</accession>
<evidence type="ECO:0000313" key="1">
    <source>
        <dbReference type="EMBL" id="EDP12894.1"/>
    </source>
</evidence>
<evidence type="ECO:0000313" key="2">
    <source>
        <dbReference type="Proteomes" id="UP000005396"/>
    </source>
</evidence>
<comment type="caution">
    <text evidence="1">The sequence shown here is derived from an EMBL/GenBank/DDBJ whole genome shotgun (WGS) entry which is preliminary data.</text>
</comment>
<dbReference type="EMBL" id="ABCC02000061">
    <property type="protein sequence ID" value="EDP12894.1"/>
    <property type="molecule type" value="Genomic_DNA"/>
</dbReference>
<reference evidence="1 2" key="1">
    <citation type="submission" date="2007-08" db="EMBL/GenBank/DDBJ databases">
        <authorList>
            <person name="Fulton L."/>
            <person name="Clifton S."/>
            <person name="Fulton B."/>
            <person name="Xu J."/>
            <person name="Minx P."/>
            <person name="Pepin K.H."/>
            <person name="Johnson M."/>
            <person name="Thiruvilangam P."/>
            <person name="Bhonagiri V."/>
            <person name="Nash W.E."/>
            <person name="Mardis E.R."/>
            <person name="Wilson R.K."/>
        </authorList>
    </citation>
    <scope>NUCLEOTIDE SEQUENCE [LARGE SCALE GENOMIC DNA]</scope>
    <source>
        <strain evidence="2">ATCC BAA-613 / DSM 15670 / CCUG 46953 / JCM 12243 / WAL 16351</strain>
    </source>
</reference>
<dbReference type="PaxDb" id="411902-CLOBOL_06855"/>
<gene>
    <name evidence="1" type="ORF">CLOBOL_06855</name>
</gene>
<dbReference type="HOGENOM" id="CLU_3267954_0_0_9"/>
<protein>
    <submittedName>
        <fullName evidence="1">Uncharacterized protein</fullName>
    </submittedName>
</protein>
<reference evidence="1 2" key="2">
    <citation type="submission" date="2007-09" db="EMBL/GenBank/DDBJ databases">
        <title>Draft genome sequence of Clostridium bolteae (ATCC BAA-613).</title>
        <authorList>
            <person name="Sudarsanam P."/>
            <person name="Ley R."/>
            <person name="Guruge J."/>
            <person name="Turnbaugh P.J."/>
            <person name="Mahowald M."/>
            <person name="Liep D."/>
            <person name="Gordon J."/>
        </authorList>
    </citation>
    <scope>NUCLEOTIDE SEQUENCE [LARGE SCALE GENOMIC DNA]</scope>
    <source>
        <strain evidence="2">ATCC BAA-613 / DSM 15670 / CCUG 46953 / JCM 12243 / WAL 16351</strain>
    </source>
</reference>
<name>A8S490_ENTBW</name>
<dbReference type="AlphaFoldDB" id="A8S490"/>
<organism evidence="1 2">
    <name type="scientific">Enterocloster bolteae (strain ATCC BAA-613 / DSM 15670 / CCUG 46953 / JCM 12243 / WAL 16351)</name>
    <name type="common">Clostridium bolteae</name>
    <dbReference type="NCBI Taxonomy" id="411902"/>
    <lineage>
        <taxon>Bacteria</taxon>
        <taxon>Bacillati</taxon>
        <taxon>Bacillota</taxon>
        <taxon>Clostridia</taxon>
        <taxon>Lachnospirales</taxon>
        <taxon>Lachnospiraceae</taxon>
        <taxon>Enterocloster</taxon>
    </lineage>
</organism>
<sequence>MPQFRRRIFLTERNGQAVSDGLLRKSMKETGENYAENCEIS</sequence>
<dbReference type="Proteomes" id="UP000005396">
    <property type="component" value="Unassembled WGS sequence"/>
</dbReference>